<dbReference type="PANTHER" id="PTHR43857">
    <property type="entry name" value="BLR7761 PROTEIN"/>
    <property type="match status" value="1"/>
</dbReference>
<proteinExistence type="predicted"/>
<sequence>MEKKTINPWAWQKERNYNQAVEVSNVQSTLYCSGQAAIDQEGISSNADMKSQLLQAISNLEEVISTAGYELSNIVKLNVYSTATDEFLSHFHILKKWVALHKIEQALTVVEVVALYETLKVELEAVAVK</sequence>
<name>A0A3D9CQL0_9FLAO</name>
<dbReference type="PANTHER" id="PTHR43857:SF1">
    <property type="entry name" value="YJGH FAMILY PROTEIN"/>
    <property type="match status" value="1"/>
</dbReference>
<evidence type="ECO:0000313" key="1">
    <source>
        <dbReference type="EMBL" id="REC68085.1"/>
    </source>
</evidence>
<dbReference type="Pfam" id="PF01042">
    <property type="entry name" value="Ribonuc_L-PSP"/>
    <property type="match status" value="1"/>
</dbReference>
<reference evidence="1 2" key="1">
    <citation type="journal article" date="2007" name="Int. J. Syst. Evol. Microbiol.">
        <title>Chryseobacterium flavum sp. nov., isolated from polluted soil.</title>
        <authorList>
            <person name="Zhou Y."/>
            <person name="Dong J."/>
            <person name="Wang X."/>
            <person name="Huang X."/>
            <person name="Zhang K.Y."/>
            <person name="Zhang Y.Q."/>
            <person name="Guo Y.F."/>
            <person name="Lai R."/>
            <person name="Li W.J."/>
        </authorList>
    </citation>
    <scope>NUCLEOTIDE SEQUENCE [LARGE SCALE GENOMIC DNA]</scope>
    <source>
        <strain evidence="1 2">KCTC 12877</strain>
    </source>
</reference>
<dbReference type="SUPFAM" id="SSF55298">
    <property type="entry name" value="YjgF-like"/>
    <property type="match status" value="1"/>
</dbReference>
<accession>A0A3D9CQL0</accession>
<dbReference type="RefSeq" id="WP_115958209.1">
    <property type="nucleotide sequence ID" value="NZ_CBCRVL010000017.1"/>
</dbReference>
<evidence type="ECO:0000313" key="2">
    <source>
        <dbReference type="Proteomes" id="UP000256769"/>
    </source>
</evidence>
<dbReference type="AlphaFoldDB" id="A0A3D9CQL0"/>
<dbReference type="InterPro" id="IPR035959">
    <property type="entry name" value="RutC-like_sf"/>
</dbReference>
<dbReference type="InterPro" id="IPR006175">
    <property type="entry name" value="YjgF/YER057c/UK114"/>
</dbReference>
<comment type="caution">
    <text evidence="1">The sequence shown here is derived from an EMBL/GenBank/DDBJ whole genome shotgun (WGS) entry which is preliminary data.</text>
</comment>
<keyword evidence="2" id="KW-1185">Reference proteome</keyword>
<dbReference type="OrthoDB" id="881979at2"/>
<protein>
    <submittedName>
        <fullName evidence="1">RidA family protein</fullName>
    </submittedName>
</protein>
<gene>
    <name evidence="1" type="ORF">DRF59_06725</name>
</gene>
<dbReference type="Gene3D" id="3.30.1330.40">
    <property type="entry name" value="RutC-like"/>
    <property type="match status" value="1"/>
</dbReference>
<dbReference type="Proteomes" id="UP000256769">
    <property type="component" value="Unassembled WGS sequence"/>
</dbReference>
<dbReference type="EMBL" id="QNUE01000004">
    <property type="protein sequence ID" value="REC68085.1"/>
    <property type="molecule type" value="Genomic_DNA"/>
</dbReference>
<organism evidence="1 2">
    <name type="scientific">Chryseobacterium flavum</name>
    <dbReference type="NCBI Taxonomy" id="415851"/>
    <lineage>
        <taxon>Bacteria</taxon>
        <taxon>Pseudomonadati</taxon>
        <taxon>Bacteroidota</taxon>
        <taxon>Flavobacteriia</taxon>
        <taxon>Flavobacteriales</taxon>
        <taxon>Weeksellaceae</taxon>
        <taxon>Chryseobacterium group</taxon>
        <taxon>Chryseobacterium</taxon>
    </lineage>
</organism>
<dbReference type="CDD" id="cd00448">
    <property type="entry name" value="YjgF_YER057c_UK114_family"/>
    <property type="match status" value="1"/>
</dbReference>